<dbReference type="Pfam" id="PF00501">
    <property type="entry name" value="AMP-binding"/>
    <property type="match status" value="1"/>
</dbReference>
<organism evidence="5 6">
    <name type="scientific">Paraburkholderia caribensis MBA4</name>
    <dbReference type="NCBI Taxonomy" id="1323664"/>
    <lineage>
        <taxon>Bacteria</taxon>
        <taxon>Pseudomonadati</taxon>
        <taxon>Pseudomonadota</taxon>
        <taxon>Betaproteobacteria</taxon>
        <taxon>Burkholderiales</taxon>
        <taxon>Burkholderiaceae</taxon>
        <taxon>Paraburkholderia</taxon>
    </lineage>
</organism>
<gene>
    <name evidence="5" type="ORF">K788_0006292</name>
</gene>
<dbReference type="FunFam" id="3.30.559.10:FF:000012">
    <property type="entry name" value="Non-ribosomal peptide synthetase"/>
    <property type="match status" value="1"/>
</dbReference>
<evidence type="ECO:0000313" key="6">
    <source>
        <dbReference type="Proteomes" id="UP000019146"/>
    </source>
</evidence>
<dbReference type="FunFam" id="3.40.50.980:FF:000001">
    <property type="entry name" value="Non-ribosomal peptide synthetase"/>
    <property type="match status" value="1"/>
</dbReference>
<dbReference type="GO" id="GO:0009239">
    <property type="term" value="P:enterobactin biosynthetic process"/>
    <property type="evidence" value="ECO:0007669"/>
    <property type="project" value="TreeGrafter"/>
</dbReference>
<dbReference type="InterPro" id="IPR023213">
    <property type="entry name" value="CAT-like_dom_sf"/>
</dbReference>
<dbReference type="Pfam" id="PF13193">
    <property type="entry name" value="AMP-binding_C"/>
    <property type="match status" value="1"/>
</dbReference>
<evidence type="ECO:0000256" key="1">
    <source>
        <dbReference type="ARBA" id="ARBA00001957"/>
    </source>
</evidence>
<evidence type="ECO:0000259" key="4">
    <source>
        <dbReference type="PROSITE" id="PS50075"/>
    </source>
</evidence>
<dbReference type="SUPFAM" id="SSF56801">
    <property type="entry name" value="Acetyl-CoA synthetase-like"/>
    <property type="match status" value="1"/>
</dbReference>
<dbReference type="Pfam" id="PF00550">
    <property type="entry name" value="PP-binding"/>
    <property type="match status" value="1"/>
</dbReference>
<feature type="domain" description="Carrier" evidence="4">
    <location>
        <begin position="1025"/>
        <end position="1100"/>
    </location>
</feature>
<reference evidence="5 6" key="1">
    <citation type="journal article" date="2014" name="Genome Announc.">
        <title>Draft Genome Sequence of the Haloacid-Degrading Burkholderia caribensis Strain MBA4.</title>
        <authorList>
            <person name="Pan Y."/>
            <person name="Kong K.F."/>
            <person name="Tsang J.S."/>
        </authorList>
    </citation>
    <scope>NUCLEOTIDE SEQUENCE [LARGE SCALE GENOMIC DNA]</scope>
    <source>
        <strain evidence="5 6">MBA4</strain>
    </source>
</reference>
<dbReference type="Proteomes" id="UP000019146">
    <property type="component" value="Chromosome 2"/>
</dbReference>
<name>A0A0P0RGL5_9BURK</name>
<dbReference type="InterPro" id="IPR009081">
    <property type="entry name" value="PP-bd_ACP"/>
</dbReference>
<dbReference type="Gene3D" id="3.30.559.30">
    <property type="entry name" value="Nonribosomal peptide synthetase, condensation domain"/>
    <property type="match status" value="2"/>
</dbReference>
<accession>A0A0P0RGL5</accession>
<dbReference type="InterPro" id="IPR020845">
    <property type="entry name" value="AMP-binding_CS"/>
</dbReference>
<dbReference type="InterPro" id="IPR020806">
    <property type="entry name" value="PKS_PP-bd"/>
</dbReference>
<dbReference type="GO" id="GO:0005829">
    <property type="term" value="C:cytosol"/>
    <property type="evidence" value="ECO:0007669"/>
    <property type="project" value="TreeGrafter"/>
</dbReference>
<evidence type="ECO:0000256" key="3">
    <source>
        <dbReference type="ARBA" id="ARBA00022553"/>
    </source>
</evidence>
<keyword evidence="2" id="KW-0596">Phosphopantetheine</keyword>
<dbReference type="Pfam" id="PF00668">
    <property type="entry name" value="Condensation"/>
    <property type="match status" value="2"/>
</dbReference>
<dbReference type="RefSeq" id="WP_035999698.1">
    <property type="nucleotide sequence ID" value="NZ_CP012747.1"/>
</dbReference>
<protein>
    <submittedName>
        <fullName evidence="5">Amino acid adenylation protein</fullName>
    </submittedName>
</protein>
<dbReference type="Gene3D" id="1.10.1200.10">
    <property type="entry name" value="ACP-like"/>
    <property type="match status" value="2"/>
</dbReference>
<evidence type="ECO:0000313" key="5">
    <source>
        <dbReference type="EMBL" id="ALL67763.1"/>
    </source>
</evidence>
<dbReference type="InterPro" id="IPR001242">
    <property type="entry name" value="Condensation_dom"/>
</dbReference>
<dbReference type="Gene3D" id="3.40.50.980">
    <property type="match status" value="2"/>
</dbReference>
<dbReference type="InterPro" id="IPR045851">
    <property type="entry name" value="AMP-bd_C_sf"/>
</dbReference>
<dbReference type="FunFam" id="1.10.1200.10:FF:000005">
    <property type="entry name" value="Nonribosomal peptide synthetase 1"/>
    <property type="match status" value="1"/>
</dbReference>
<dbReference type="InterPro" id="IPR010071">
    <property type="entry name" value="AA_adenyl_dom"/>
</dbReference>
<dbReference type="EMBL" id="CP012747">
    <property type="protein sequence ID" value="ALL67763.1"/>
    <property type="molecule type" value="Genomic_DNA"/>
</dbReference>
<dbReference type="SUPFAM" id="SSF52777">
    <property type="entry name" value="CoA-dependent acyltransferases"/>
    <property type="match status" value="4"/>
</dbReference>
<dbReference type="PANTHER" id="PTHR45527">
    <property type="entry name" value="NONRIBOSOMAL PEPTIDE SYNTHETASE"/>
    <property type="match status" value="1"/>
</dbReference>
<keyword evidence="3" id="KW-0597">Phosphoprotein</keyword>
<comment type="cofactor">
    <cofactor evidence="1">
        <name>pantetheine 4'-phosphate</name>
        <dbReference type="ChEBI" id="CHEBI:47942"/>
    </cofactor>
</comment>
<dbReference type="PROSITE" id="PS50075">
    <property type="entry name" value="CARRIER"/>
    <property type="match status" value="1"/>
</dbReference>
<dbReference type="GO" id="GO:0031177">
    <property type="term" value="F:phosphopantetheine binding"/>
    <property type="evidence" value="ECO:0007669"/>
    <property type="project" value="InterPro"/>
</dbReference>
<dbReference type="NCBIfam" id="TIGR01733">
    <property type="entry name" value="AA-adenyl-dom"/>
    <property type="match status" value="1"/>
</dbReference>
<dbReference type="PANTHER" id="PTHR45527:SF1">
    <property type="entry name" value="FATTY ACID SYNTHASE"/>
    <property type="match status" value="1"/>
</dbReference>
<dbReference type="InterPro" id="IPR025110">
    <property type="entry name" value="AMP-bd_C"/>
</dbReference>
<dbReference type="CDD" id="cd19531">
    <property type="entry name" value="LCL_NRPS-like"/>
    <property type="match status" value="2"/>
</dbReference>
<sequence>MTSKPDLLALAARFAQLPDAQRKLFITKLGEAGIDFRVLPIPARADRSSAVPASFAQTRLWLHARMIDEPAAYHVTSRLRLDGELNRAVLRHAFDALIARHEALRTTFAESTDGGVEQVVQAPARCPWRFTDLSRAAKEERERIAADIAAKDEDQPFDLAQDSLVRVHLIALDDSTHWLVLTMHHIVSDGWSIDVLLDELAAFYRAYADGETVALAPLPVQYADFSLWQRRWLDAGEAERQLQFWREQVQADAGVVALPGSRARPMQRSARGGRHYFTVDAATAQRVRALAQARRATPFAVLLAALHALLARASGEPHVQIGVPAANRERAETAGLIGFFVNTLAVSARVDMRKPFDALIDNVQRALVDGQSNQDVPFEQVVEALGVPRSASHHPLFQVMASYAARRALPAFDDVRVTDLPFGAPYAKFDLTLGFEEREDGALDAAFVYSTDLFDAQAVQRMAGEYAQLLDSALASSHAPVGDLEWLTRGERAQLDAWNAYERADAPFVPVHVTLAQHAQNKPDVSAVMDAHTTLTRAELDARAARLAARMMAAGVGAETRVGIAVGRSTDLFVGLLAILKSGGAFVPLDPTHPRERLAHIVDDASIGHVVTERRHVPKLPLRHGARVWLIDAEDEAAQDEVTWHEPAIAPTQAAYLIYTSGSTGKPKGVVVDHASIAMHCAAIAARYGMREKDRVLHFMSINFDGAHECWLAPLTAGVDIRITDDALWPPAQTCETIANERITIAAFPPSYALQMAEWARAHGAPRSLRSLTVGGEATSREAFAALRQAFPDVRVVNGYGPTETVITPLLWMIDAHEDASDIADAAYLPIGTPVGERTAHVLDASLRPLPIGVTGELYLGGTGVARGYHARAALTAERFVPDPFGAPGARLYRTGDLVRRHTNGVLEFVGRIDHQVKVRGLRIELGEIEARLMAHDDVRDAVAVVRGTGADAALAAYVELSDEARKRNARIDGDVLAAHLRRALPDYMVPPHLVVLDALPRNANRKIDRAALPEPVRVERVFDAPAAGIETALAAIWCEVLRVERVGRADHFFELGGHSLAAVSVATRVSERLAHDVPVRTLFEAPTLAAYAQRVAESPRVGARESERHEPEAKEATDLALSDAQRALWFLWRAQPDSAAYNIPVALRLRGAVDVTALQDAFDHAAQRHPALRARLISAKGAAEPRQVIDAHRRVTLPVVDLRALASMDERIAAATQLTDEDALAPFDLAEAPLWRARLIRLGDEDHVLSVVIHHIVADGHSIDVWLGDVQRAYAASATGELSSTSPMKPVFASRTKPRPADLKYWRDALRDVPLMRLPPPAGERPVSPEWSAGRIAFAFDARTVERAKALAMSSHATLPMLLHAVLNVALARQTGALDQAVGVLASTRDAGTDDVIGLFINAVVVRTAMREAGSPREVIAAVREAALGAYAHVAAPFAQVVDSVRASRTANGNPLFQVMFNYLRPAQSDTHQWRGVEVDEFNDVRHRVVFDLELDIVEHPDGRVTGAFSYGRELVDGEFVARLCADYLAAVTRFIDAPEEAIVISGETSIPAPTPAHHACVDSSPRAARLMHALARIWANTFDGDAPDHDDNLFEAGATSFDVVRFVDAAGAAGYAIAIDDVFVHQTLTRVAHALALRLDANIEQEARETATEVRDAR</sequence>
<dbReference type="InterPro" id="IPR000873">
    <property type="entry name" value="AMP-dep_synth/lig_dom"/>
</dbReference>
<dbReference type="FunFam" id="2.30.38.10:FF:000001">
    <property type="entry name" value="Non-ribosomal peptide synthetase PvdI"/>
    <property type="match status" value="1"/>
</dbReference>
<dbReference type="SMART" id="SM00823">
    <property type="entry name" value="PKS_PP"/>
    <property type="match status" value="2"/>
</dbReference>
<dbReference type="GO" id="GO:0009366">
    <property type="term" value="C:enterobactin synthetase complex"/>
    <property type="evidence" value="ECO:0007669"/>
    <property type="project" value="TreeGrafter"/>
</dbReference>
<dbReference type="GO" id="GO:0043041">
    <property type="term" value="P:amino acid activation for nonribosomal peptide biosynthetic process"/>
    <property type="evidence" value="ECO:0007669"/>
    <property type="project" value="TreeGrafter"/>
</dbReference>
<dbReference type="Gene3D" id="3.30.559.10">
    <property type="entry name" value="Chloramphenicol acetyltransferase-like domain"/>
    <property type="match status" value="2"/>
</dbReference>
<dbReference type="GeneID" id="69971553"/>
<dbReference type="Gene3D" id="2.30.38.10">
    <property type="entry name" value="Luciferase, Domain 3"/>
    <property type="match status" value="1"/>
</dbReference>
<dbReference type="PROSITE" id="PS00455">
    <property type="entry name" value="AMP_BINDING"/>
    <property type="match status" value="1"/>
</dbReference>
<dbReference type="KEGG" id="bcai:K788_0006292"/>
<evidence type="ECO:0000256" key="2">
    <source>
        <dbReference type="ARBA" id="ARBA00022450"/>
    </source>
</evidence>
<dbReference type="GO" id="GO:0047527">
    <property type="term" value="F:2,3-dihydroxybenzoate-serine ligase activity"/>
    <property type="evidence" value="ECO:0007669"/>
    <property type="project" value="TreeGrafter"/>
</dbReference>
<dbReference type="Gene3D" id="3.30.300.30">
    <property type="match status" value="1"/>
</dbReference>
<dbReference type="InterPro" id="IPR036736">
    <property type="entry name" value="ACP-like_sf"/>
</dbReference>
<proteinExistence type="predicted"/>
<dbReference type="SUPFAM" id="SSF47336">
    <property type="entry name" value="ACP-like"/>
    <property type="match status" value="2"/>
</dbReference>